<protein>
    <submittedName>
        <fullName evidence="9">Ribosomal RNA small subunit methyltransferase A</fullName>
    </submittedName>
</protein>
<dbReference type="PROSITE" id="PS51689">
    <property type="entry name" value="SAM_RNA_A_N6_MT"/>
    <property type="match status" value="1"/>
</dbReference>
<feature type="binding site" evidence="7">
    <location>
        <position position="53"/>
    </location>
    <ligand>
        <name>S-adenosyl-L-methionine</name>
        <dbReference type="ChEBI" id="CHEBI:59789"/>
    </ligand>
</feature>
<feature type="binding site" evidence="7">
    <location>
        <position position="30"/>
    </location>
    <ligand>
        <name>S-adenosyl-L-methionine</name>
        <dbReference type="ChEBI" id="CHEBI:59789"/>
    </ligand>
</feature>
<dbReference type="InterPro" id="IPR023165">
    <property type="entry name" value="rRNA_Ade_diMease-like_C"/>
</dbReference>
<dbReference type="GO" id="GO:0003723">
    <property type="term" value="F:RNA binding"/>
    <property type="evidence" value="ECO:0007669"/>
    <property type="project" value="UniProtKB-UniRule"/>
</dbReference>
<dbReference type="AlphaFoldDB" id="A0A809RY46"/>
<keyword evidence="3 7" id="KW-0489">Methyltransferase</keyword>
<evidence type="ECO:0000256" key="3">
    <source>
        <dbReference type="ARBA" id="ARBA00022603"/>
    </source>
</evidence>
<organism evidence="9 10">
    <name type="scientific">Candidatus Nitrosymbiomonas proteolyticus</name>
    <dbReference type="NCBI Taxonomy" id="2608984"/>
    <lineage>
        <taxon>Bacteria</taxon>
        <taxon>Bacillati</taxon>
        <taxon>Armatimonadota</taxon>
        <taxon>Armatimonadota incertae sedis</taxon>
        <taxon>Candidatus Nitrosymbiomonas</taxon>
    </lineage>
</organism>
<dbReference type="CDD" id="cd02440">
    <property type="entry name" value="AdoMet_MTases"/>
    <property type="match status" value="1"/>
</dbReference>
<evidence type="ECO:0000259" key="8">
    <source>
        <dbReference type="SMART" id="SM00650"/>
    </source>
</evidence>
<keyword evidence="5 7" id="KW-0949">S-adenosyl-L-methionine</keyword>
<evidence type="ECO:0000313" key="10">
    <source>
        <dbReference type="Proteomes" id="UP000662873"/>
    </source>
</evidence>
<dbReference type="SUPFAM" id="SSF53335">
    <property type="entry name" value="S-adenosyl-L-methionine-dependent methyltransferases"/>
    <property type="match status" value="1"/>
</dbReference>
<dbReference type="Gene3D" id="1.10.8.100">
    <property type="entry name" value="Ribosomal RNA adenine dimethylase-like, domain 2"/>
    <property type="match status" value="1"/>
</dbReference>
<feature type="binding site" evidence="7">
    <location>
        <position position="74"/>
    </location>
    <ligand>
        <name>S-adenosyl-L-methionine</name>
        <dbReference type="ChEBI" id="CHEBI:59789"/>
    </ligand>
</feature>
<reference evidence="9" key="1">
    <citation type="journal article" name="DNA Res.">
        <title>The physiological potential of anammox bacteria as revealed by their core genome structure.</title>
        <authorList>
            <person name="Okubo T."/>
            <person name="Toyoda A."/>
            <person name="Fukuhara K."/>
            <person name="Uchiyama I."/>
            <person name="Harigaya Y."/>
            <person name="Kuroiwa M."/>
            <person name="Suzuki T."/>
            <person name="Murakami Y."/>
            <person name="Suwa Y."/>
            <person name="Takami H."/>
        </authorList>
    </citation>
    <scope>NUCLEOTIDE SEQUENCE</scope>
    <source>
        <strain evidence="9">317325-2</strain>
    </source>
</reference>
<gene>
    <name evidence="9" type="ORF">NPRO_24570</name>
</gene>
<feature type="domain" description="Ribosomal RNA adenine methylase transferase N-terminal" evidence="8">
    <location>
        <begin position="35"/>
        <end position="203"/>
    </location>
</feature>
<dbReference type="Pfam" id="PF00398">
    <property type="entry name" value="RrnaAD"/>
    <property type="match status" value="1"/>
</dbReference>
<keyword evidence="1" id="KW-0963">Cytoplasm</keyword>
<dbReference type="InterPro" id="IPR020598">
    <property type="entry name" value="rRNA_Ade_methylase_Trfase_N"/>
</dbReference>
<keyword evidence="6 7" id="KW-0694">RNA-binding</keyword>
<dbReference type="EMBL" id="AP021858">
    <property type="protein sequence ID" value="BBO24862.1"/>
    <property type="molecule type" value="Genomic_DNA"/>
</dbReference>
<evidence type="ECO:0000256" key="2">
    <source>
        <dbReference type="ARBA" id="ARBA00022552"/>
    </source>
</evidence>
<comment type="similarity">
    <text evidence="7">Belongs to the class I-like SAM-binding methyltransferase superfamily. rRNA adenine N(6)-methyltransferase family.</text>
</comment>
<dbReference type="NCBIfam" id="TIGR00755">
    <property type="entry name" value="ksgA"/>
    <property type="match status" value="1"/>
</dbReference>
<feature type="binding site" evidence="7">
    <location>
        <position position="118"/>
    </location>
    <ligand>
        <name>S-adenosyl-L-methionine</name>
        <dbReference type="ChEBI" id="CHEBI:59789"/>
    </ligand>
</feature>
<dbReference type="PANTHER" id="PTHR11727">
    <property type="entry name" value="DIMETHYLADENOSINE TRANSFERASE"/>
    <property type="match status" value="1"/>
</dbReference>
<dbReference type="KEGG" id="npy:NPRO_24570"/>
<dbReference type="InterPro" id="IPR029063">
    <property type="entry name" value="SAM-dependent_MTases_sf"/>
</dbReference>
<evidence type="ECO:0000256" key="7">
    <source>
        <dbReference type="PROSITE-ProRule" id="PRU01026"/>
    </source>
</evidence>
<dbReference type="InterPro" id="IPR011530">
    <property type="entry name" value="rRNA_adenine_dimethylase"/>
</dbReference>
<sequence>MVDLHEPRALRAFLSRHGYSPQKSLGQHFLCSKRVSRAIANALHGMKGALEIGPGPGALTSLVCEVCESVEAIELDARAENALAESAPCAKVTLGDALSVDWGEILERLPRPRAIVSNLPYLITGPLIGRVEDHALRIDLAVLMMQAEVADRVRAGAGDSARGALSVTMQCLFCIEKVVEAPPGCFVPPPKVQSTVLKLTPRKHIDWVRAAEIKRLSHLGFRQPRKTLLNNLSLQYSKLVVAEAIEEAKLAASVRPHQLELEHWELLVRRLSGL</sequence>
<dbReference type="InterPro" id="IPR001737">
    <property type="entry name" value="KsgA/Erm"/>
</dbReference>
<dbReference type="GO" id="GO:0000179">
    <property type="term" value="F:rRNA (adenine-N6,N6-)-dimethyltransferase activity"/>
    <property type="evidence" value="ECO:0007669"/>
    <property type="project" value="UniProtKB-UniRule"/>
</dbReference>
<evidence type="ECO:0000313" key="9">
    <source>
        <dbReference type="EMBL" id="BBO24862.1"/>
    </source>
</evidence>
<evidence type="ECO:0000256" key="4">
    <source>
        <dbReference type="ARBA" id="ARBA00022679"/>
    </source>
</evidence>
<dbReference type="Proteomes" id="UP000662873">
    <property type="component" value="Chromosome"/>
</dbReference>
<proteinExistence type="inferred from homology"/>
<feature type="binding site" evidence="7">
    <location>
        <position position="28"/>
    </location>
    <ligand>
        <name>S-adenosyl-L-methionine</name>
        <dbReference type="ChEBI" id="CHEBI:59789"/>
    </ligand>
</feature>
<evidence type="ECO:0000256" key="6">
    <source>
        <dbReference type="ARBA" id="ARBA00022884"/>
    </source>
</evidence>
<dbReference type="Gene3D" id="3.40.50.150">
    <property type="entry name" value="Vaccinia Virus protein VP39"/>
    <property type="match status" value="1"/>
</dbReference>
<evidence type="ECO:0000256" key="5">
    <source>
        <dbReference type="ARBA" id="ARBA00022691"/>
    </source>
</evidence>
<evidence type="ECO:0000256" key="1">
    <source>
        <dbReference type="ARBA" id="ARBA00022490"/>
    </source>
</evidence>
<dbReference type="InterPro" id="IPR020596">
    <property type="entry name" value="rRNA_Ade_Mease_Trfase_CS"/>
</dbReference>
<dbReference type="SMART" id="SM00650">
    <property type="entry name" value="rADc"/>
    <property type="match status" value="1"/>
</dbReference>
<name>A0A809RY46_9BACT</name>
<feature type="binding site" evidence="7">
    <location>
        <position position="96"/>
    </location>
    <ligand>
        <name>S-adenosyl-L-methionine</name>
        <dbReference type="ChEBI" id="CHEBI:59789"/>
    </ligand>
</feature>
<keyword evidence="4 7" id="KW-0808">Transferase</keyword>
<keyword evidence="2" id="KW-0698">rRNA processing</keyword>
<dbReference type="PANTHER" id="PTHR11727:SF7">
    <property type="entry name" value="DIMETHYLADENOSINE TRANSFERASE-RELATED"/>
    <property type="match status" value="1"/>
</dbReference>
<dbReference type="PROSITE" id="PS01131">
    <property type="entry name" value="RRNA_A_DIMETH"/>
    <property type="match status" value="1"/>
</dbReference>
<accession>A0A809RY46</accession>